<geneLocation type="plasmid" evidence="3 4">
    <name>unnamed1</name>
</geneLocation>
<dbReference type="InterPro" id="IPR002347">
    <property type="entry name" value="SDR_fam"/>
</dbReference>
<dbReference type="PRINTS" id="PR00081">
    <property type="entry name" value="GDHRDH"/>
</dbReference>
<evidence type="ECO:0000313" key="4">
    <source>
        <dbReference type="Proteomes" id="UP000076088"/>
    </source>
</evidence>
<organism evidence="3 4">
    <name type="scientific">Sphingopyxis macrogoltabida</name>
    <name type="common">Sphingomonas macrogoltabidus</name>
    <dbReference type="NCBI Taxonomy" id="33050"/>
    <lineage>
        <taxon>Bacteria</taxon>
        <taxon>Pseudomonadati</taxon>
        <taxon>Pseudomonadota</taxon>
        <taxon>Alphaproteobacteria</taxon>
        <taxon>Sphingomonadales</taxon>
        <taxon>Sphingomonadaceae</taxon>
        <taxon>Sphingopyxis</taxon>
    </lineage>
</organism>
<dbReference type="InterPro" id="IPR036291">
    <property type="entry name" value="NAD(P)-bd_dom_sf"/>
</dbReference>
<dbReference type="SUPFAM" id="SSF51735">
    <property type="entry name" value="NAD(P)-binding Rossmann-fold domains"/>
    <property type="match status" value="1"/>
</dbReference>
<dbReference type="CDD" id="cd05233">
    <property type="entry name" value="SDR_c"/>
    <property type="match status" value="1"/>
</dbReference>
<dbReference type="InterPro" id="IPR020904">
    <property type="entry name" value="Sc_DH/Rdtase_CS"/>
</dbReference>
<reference evidence="3 4" key="2">
    <citation type="journal article" date="2016" name="Genome Announc.">
        <title>Complete Genome Sequence of Sphingopyxis macrogoltabida Strain 203N (NBRC 111659), a Polyethylene Glycol Degrader.</title>
        <authorList>
            <person name="Ohtsubo Y."/>
            <person name="Nonoyama S."/>
            <person name="Nagata Y."/>
            <person name="Numata M."/>
            <person name="Tsuchikane K."/>
            <person name="Hosoyama A."/>
            <person name="Yamazoe A."/>
            <person name="Tsuda M."/>
            <person name="Fujita N."/>
            <person name="Kawai F."/>
        </authorList>
    </citation>
    <scope>NUCLEOTIDE SEQUENCE [LARGE SCALE GENOMIC DNA]</scope>
    <source>
        <strain evidence="3 4">203N</strain>
    </source>
</reference>
<name>A0AAC9FHW6_SPHMC</name>
<evidence type="ECO:0000256" key="2">
    <source>
        <dbReference type="ARBA" id="ARBA00023002"/>
    </source>
</evidence>
<keyword evidence="2" id="KW-0560">Oxidoreductase</keyword>
<dbReference type="Pfam" id="PF13561">
    <property type="entry name" value="adh_short_C2"/>
    <property type="match status" value="1"/>
</dbReference>
<evidence type="ECO:0008006" key="5">
    <source>
        <dbReference type="Google" id="ProtNLM"/>
    </source>
</evidence>
<dbReference type="EMBL" id="CP013345">
    <property type="protein sequence ID" value="AMU92780.1"/>
    <property type="molecule type" value="Genomic_DNA"/>
</dbReference>
<evidence type="ECO:0000256" key="1">
    <source>
        <dbReference type="ARBA" id="ARBA00006484"/>
    </source>
</evidence>
<comment type="similarity">
    <text evidence="1">Belongs to the short-chain dehydrogenases/reductases (SDR) family.</text>
</comment>
<dbReference type="AlphaFoldDB" id="A0AAC9FHW6"/>
<dbReference type="PANTHER" id="PTHR24321">
    <property type="entry name" value="DEHYDROGENASES, SHORT CHAIN"/>
    <property type="match status" value="1"/>
</dbReference>
<proteinExistence type="inferred from homology"/>
<gene>
    <name evidence="3" type="ORF">ATM17_31470</name>
</gene>
<protein>
    <recommendedName>
        <fullName evidence="5">Short-chain dehydrogenase</fullName>
    </recommendedName>
</protein>
<keyword evidence="4" id="KW-1185">Reference proteome</keyword>
<dbReference type="GO" id="GO:0016491">
    <property type="term" value="F:oxidoreductase activity"/>
    <property type="evidence" value="ECO:0007669"/>
    <property type="project" value="UniProtKB-KW"/>
</dbReference>
<reference evidence="4" key="1">
    <citation type="submission" date="2015-11" db="EMBL/GenBank/DDBJ databases">
        <title>Complete genome sequence of a polyethylene-glycol degrader Sphingopyxis macrogoltabida 203N (NBRC 111659).</title>
        <authorList>
            <person name="Yoshiyuki O."/>
            <person name="Shouta N."/>
            <person name="Nagata Y."/>
            <person name="Numata M."/>
            <person name="Tsuchikane K."/>
            <person name="Hosoyama A."/>
            <person name="Yamazoe A."/>
            <person name="Tsuda M."/>
            <person name="Fujita N."/>
            <person name="Kawai F."/>
        </authorList>
    </citation>
    <scope>NUCLEOTIDE SEQUENCE [LARGE SCALE GENOMIC DNA]</scope>
    <source>
        <strain evidence="4">203N</strain>
        <plasmid evidence="4">unnamed1</plasmid>
    </source>
</reference>
<dbReference type="PRINTS" id="PR00080">
    <property type="entry name" value="SDRFAMILY"/>
</dbReference>
<dbReference type="FunFam" id="3.40.50.720:FF:000084">
    <property type="entry name" value="Short-chain dehydrogenase reductase"/>
    <property type="match status" value="1"/>
</dbReference>
<dbReference type="Proteomes" id="UP000076088">
    <property type="component" value="Plasmid unnamed1"/>
</dbReference>
<dbReference type="PROSITE" id="PS00061">
    <property type="entry name" value="ADH_SHORT"/>
    <property type="match status" value="1"/>
</dbReference>
<evidence type="ECO:0000313" key="3">
    <source>
        <dbReference type="EMBL" id="AMU92780.1"/>
    </source>
</evidence>
<dbReference type="PANTHER" id="PTHR24321:SF14">
    <property type="entry name" value="SHORT-CHAIN TYPE DEHYDROGENASE_REDUCTASE BLR2146-RELATED"/>
    <property type="match status" value="1"/>
</dbReference>
<sequence>MVTGGAAGIGRSLVLKLAAEGGRPVIADVDEAGGQALVEAVAAAGGQALFKRTDILVETDIACAIAAAEEKFGRLDLLFNNAGVPRTIAPDSEIADMTADKWRLTLDAHLTSAMLGCRYAIPAMIRARGGAIVNTSSASALAATMDLSAYSAAKAGLHALTREVAVTYGRDNIRCNAVVPGAVMTERGRATLPPDIIRLFAEETPLQRLASPDNIADIALFLASDAAAMVTGQALLADGGMMSKLPYWLPKMRESRGARFDATTYSPERDD</sequence>
<keyword evidence="3" id="KW-0614">Plasmid</keyword>
<accession>A0AAC9FHW6</accession>
<dbReference type="Gene3D" id="3.40.50.720">
    <property type="entry name" value="NAD(P)-binding Rossmann-like Domain"/>
    <property type="match status" value="1"/>
</dbReference>